<sequence length="251" mass="28507">MKNCLLMVLLMVSTVMMAQKVSMKKEKILYGKDPIGTLVEKNKKITVSTLENEVLFTVEVNALMLDLKKYIQYFKVTTPKSAKDVYIETPYRGSIQSRSKLILKEFSSVSYPVFTEEGIDSEVVKKIMDTDDEKLSAIVKKITDAENGFKEKLKSFNSLGISINQEGEYGTIELGEFSTKGKVERREENDRLVYELFDEYDKQLAIWNEEGDSNLEFANGKKIYVPASIASPFLGVSTDDLVELMIVLTRK</sequence>
<evidence type="ECO:0000256" key="1">
    <source>
        <dbReference type="SAM" id="SignalP"/>
    </source>
</evidence>
<evidence type="ECO:0000313" key="3">
    <source>
        <dbReference type="Proteomes" id="UP000076630"/>
    </source>
</evidence>
<dbReference type="Proteomes" id="UP000076630">
    <property type="component" value="Unassembled WGS sequence"/>
</dbReference>
<name>A0A163Z467_9FLAO</name>
<accession>A0A163Z467</accession>
<keyword evidence="1" id="KW-0732">Signal</keyword>
<dbReference type="EMBL" id="LQNU01000054">
    <property type="protein sequence ID" value="KZE80963.1"/>
    <property type="molecule type" value="Genomic_DNA"/>
</dbReference>
<evidence type="ECO:0000313" key="2">
    <source>
        <dbReference type="EMBL" id="KZE80963.1"/>
    </source>
</evidence>
<proteinExistence type="predicted"/>
<feature type="signal peptide" evidence="1">
    <location>
        <begin position="1"/>
        <end position="18"/>
    </location>
</feature>
<gene>
    <name evidence="2" type="ORF">AV926_09320</name>
</gene>
<reference evidence="2 3" key="1">
    <citation type="submission" date="2016-01" db="EMBL/GenBank/DDBJ databases">
        <title>Whole genome sequencing of Myroides marinus L41.</title>
        <authorList>
            <person name="Hong K.W."/>
        </authorList>
    </citation>
    <scope>NUCLEOTIDE SEQUENCE [LARGE SCALE GENOMIC DNA]</scope>
    <source>
        <strain evidence="2 3">L41</strain>
    </source>
</reference>
<feature type="chain" id="PRO_5007848178" evidence="1">
    <location>
        <begin position="19"/>
        <end position="251"/>
    </location>
</feature>
<keyword evidence="3" id="KW-1185">Reference proteome</keyword>
<protein>
    <submittedName>
        <fullName evidence="2">Uncharacterized protein</fullName>
    </submittedName>
</protein>
<comment type="caution">
    <text evidence="2">The sequence shown here is derived from an EMBL/GenBank/DDBJ whole genome shotgun (WGS) entry which is preliminary data.</text>
</comment>
<organism evidence="2 3">
    <name type="scientific">Myroides marinus</name>
    <dbReference type="NCBI Taxonomy" id="703342"/>
    <lineage>
        <taxon>Bacteria</taxon>
        <taxon>Pseudomonadati</taxon>
        <taxon>Bacteroidota</taxon>
        <taxon>Flavobacteriia</taxon>
        <taxon>Flavobacteriales</taxon>
        <taxon>Flavobacteriaceae</taxon>
        <taxon>Myroides</taxon>
    </lineage>
</organism>
<dbReference type="AlphaFoldDB" id="A0A163Z467"/>
<dbReference type="RefSeq" id="WP_063259210.1">
    <property type="nucleotide sequence ID" value="NZ_JWJO01000067.1"/>
</dbReference>